<dbReference type="EMBL" id="CADIKM010000023">
    <property type="protein sequence ID" value="CAB3796364.1"/>
    <property type="molecule type" value="Genomic_DNA"/>
</dbReference>
<name>A0A6S7BDB4_9BURK</name>
<reference evidence="6 7" key="1">
    <citation type="submission" date="2020-04" db="EMBL/GenBank/DDBJ databases">
        <authorList>
            <person name="De Canck E."/>
        </authorList>
    </citation>
    <scope>NUCLEOTIDE SEQUENCE [LARGE SCALE GENOMIC DNA]</scope>
    <source>
        <strain evidence="6 7">LMG 28138</strain>
    </source>
</reference>
<evidence type="ECO:0000256" key="1">
    <source>
        <dbReference type="ARBA" id="ARBA00004418"/>
    </source>
</evidence>
<dbReference type="Gene3D" id="3.40.190.10">
    <property type="entry name" value="Periplasmic binding protein-like II"/>
    <property type="match status" value="2"/>
</dbReference>
<comment type="similarity">
    <text evidence="2">Belongs to the bacterial solute-binding protein SsuA/TauA family.</text>
</comment>
<evidence type="ECO:0000256" key="4">
    <source>
        <dbReference type="SAM" id="SignalP"/>
    </source>
</evidence>
<dbReference type="PANTHER" id="PTHR30024:SF47">
    <property type="entry name" value="TAURINE-BINDING PERIPLASMIC PROTEIN"/>
    <property type="match status" value="1"/>
</dbReference>
<dbReference type="SUPFAM" id="SSF53850">
    <property type="entry name" value="Periplasmic binding protein-like II"/>
    <property type="match status" value="1"/>
</dbReference>
<protein>
    <recommendedName>
        <fullName evidence="5">SsuA/THI5-like domain-containing protein</fullName>
    </recommendedName>
</protein>
<feature type="domain" description="SsuA/THI5-like" evidence="5">
    <location>
        <begin position="39"/>
        <end position="249"/>
    </location>
</feature>
<evidence type="ECO:0000256" key="2">
    <source>
        <dbReference type="ARBA" id="ARBA00010742"/>
    </source>
</evidence>
<evidence type="ECO:0000313" key="7">
    <source>
        <dbReference type="Proteomes" id="UP000494115"/>
    </source>
</evidence>
<organism evidence="6 7">
    <name type="scientific">Pararobbsia alpina</name>
    <dbReference type="NCBI Taxonomy" id="621374"/>
    <lineage>
        <taxon>Bacteria</taxon>
        <taxon>Pseudomonadati</taxon>
        <taxon>Pseudomonadota</taxon>
        <taxon>Betaproteobacteria</taxon>
        <taxon>Burkholderiales</taxon>
        <taxon>Burkholderiaceae</taxon>
        <taxon>Pararobbsia</taxon>
    </lineage>
</organism>
<keyword evidence="3 4" id="KW-0732">Signal</keyword>
<dbReference type="AlphaFoldDB" id="A0A6S7BDB4"/>
<dbReference type="Pfam" id="PF09084">
    <property type="entry name" value="NMT1"/>
    <property type="match status" value="1"/>
</dbReference>
<accession>A0A6S7BDB4</accession>
<keyword evidence="7" id="KW-1185">Reference proteome</keyword>
<dbReference type="Proteomes" id="UP000494115">
    <property type="component" value="Unassembled WGS sequence"/>
</dbReference>
<evidence type="ECO:0000259" key="5">
    <source>
        <dbReference type="Pfam" id="PF09084"/>
    </source>
</evidence>
<comment type="subcellular location">
    <subcellularLocation>
        <location evidence="1">Periplasm</location>
    </subcellularLocation>
</comment>
<feature type="chain" id="PRO_5028801388" description="SsuA/THI5-like domain-containing protein" evidence="4">
    <location>
        <begin position="26"/>
        <end position="335"/>
    </location>
</feature>
<evidence type="ECO:0000256" key="3">
    <source>
        <dbReference type="ARBA" id="ARBA00022729"/>
    </source>
</evidence>
<sequence>MNFIKSLATVTAVCSLTAFSAGAHADNRIRILSPNWSGYAPIFVADELGYFKQLGIDVSLKFEDERPNVMAAMARGDIEMDMRTVGEYQGRPRTDDTPGVIIGTIDESLGGDGVVSDGSIKSVAELKGKTIASEPNIPARLLLQMELKKQGLTLKDLKLKEISTADSVAVFSDKSIGAVATYQPFLSQVMTVNGGRSPKLLVSSREHPGVIVDVLIVRQDDLKANPDKYRKFLIGIYKAIDYYKTNPEQFVKLAAPHYKLSADEFKQTIVGSLEYTDFARTSAYFGTKATPGPAFGVFDQVMALNLENGAADHRLTANKEIDVDALRSISASDLK</sequence>
<dbReference type="InterPro" id="IPR015168">
    <property type="entry name" value="SsuA/THI5"/>
</dbReference>
<gene>
    <name evidence="6" type="ORF">LMG28138_04065</name>
</gene>
<dbReference type="PANTHER" id="PTHR30024">
    <property type="entry name" value="ALIPHATIC SULFONATES-BINDING PROTEIN-RELATED"/>
    <property type="match status" value="1"/>
</dbReference>
<evidence type="ECO:0000313" key="6">
    <source>
        <dbReference type="EMBL" id="CAB3796364.1"/>
    </source>
</evidence>
<dbReference type="GO" id="GO:0042597">
    <property type="term" value="C:periplasmic space"/>
    <property type="evidence" value="ECO:0007669"/>
    <property type="project" value="UniProtKB-SubCell"/>
</dbReference>
<proteinExistence type="inferred from homology"/>
<dbReference type="RefSeq" id="WP_175106606.1">
    <property type="nucleotide sequence ID" value="NZ_CADIKM010000023.1"/>
</dbReference>
<feature type="signal peptide" evidence="4">
    <location>
        <begin position="1"/>
        <end position="25"/>
    </location>
</feature>